<dbReference type="Pfam" id="PF01943">
    <property type="entry name" value="Polysacc_synt"/>
    <property type="match status" value="1"/>
</dbReference>
<evidence type="ECO:0000256" key="6">
    <source>
        <dbReference type="SAM" id="Phobius"/>
    </source>
</evidence>
<feature type="transmembrane region" description="Helical" evidence="6">
    <location>
        <begin position="141"/>
        <end position="160"/>
    </location>
</feature>
<dbReference type="InterPro" id="IPR050833">
    <property type="entry name" value="Poly_Biosynth_Transport"/>
</dbReference>
<protein>
    <submittedName>
        <fullName evidence="7">Thiamin-phosphate pyrophosphorylase</fullName>
        <ecNumber evidence="7">2.5.1.3</ecNumber>
    </submittedName>
</protein>
<dbReference type="GO" id="GO:0005886">
    <property type="term" value="C:plasma membrane"/>
    <property type="evidence" value="ECO:0007669"/>
    <property type="project" value="UniProtKB-SubCell"/>
</dbReference>
<dbReference type="PANTHER" id="PTHR30250:SF11">
    <property type="entry name" value="O-ANTIGEN TRANSPORTER-RELATED"/>
    <property type="match status" value="1"/>
</dbReference>
<keyword evidence="7" id="KW-0808">Transferase</keyword>
<dbReference type="GO" id="GO:0004789">
    <property type="term" value="F:thiamine-phosphate diphosphorylase activity"/>
    <property type="evidence" value="ECO:0007669"/>
    <property type="project" value="UniProtKB-EC"/>
</dbReference>
<keyword evidence="4 6" id="KW-1133">Transmembrane helix</keyword>
<feature type="transmembrane region" description="Helical" evidence="6">
    <location>
        <begin position="115"/>
        <end position="135"/>
    </location>
</feature>
<sequence length="461" mass="49829">MIATKLLNILPEALRLKADGIINGEDGHGQSRRGALLAFFIRVASAAIAFFSQVLLARWIGAHEYGVFTYVWVWINIIGTLCAAGFATSVVRFLPEYQETGQHDLVRGFLRTGRAFSSIMGLLATLGGLLILYLLDGAVPDYYRVSAAVALIALPAFALTDFQDGVGRSQGWIDLALIPPYIIRPFLLFSFIGAAVAIGWNKNAETAVYAAIAATWATAVLQYWMQKKRMLTTVPAGPRQYKFGFWLKVSLPVIAIESFAMLMTNMDILLLDLFVTPAEIAVYFAAARTISLMAFVHFSVTAAVTPKFATLYASGDLDGLQKFLKQTRQWTLIPSLIGGVILLTLGKPILWLFGPEFTAGYPAMFALVIGLLARSFAGPLQGLMIATGRQNIAALALGMAVVINVAFNFLLIPKFGLVGAAAATAIAFTVESILLYVITRRIFSGPPSEKNSRGADVASAK</sequence>
<feature type="transmembrane region" description="Helical" evidence="6">
    <location>
        <begin position="39"/>
        <end position="60"/>
    </location>
</feature>
<organism evidence="7">
    <name type="scientific">hydrothermal vent metagenome</name>
    <dbReference type="NCBI Taxonomy" id="652676"/>
    <lineage>
        <taxon>unclassified sequences</taxon>
        <taxon>metagenomes</taxon>
        <taxon>ecological metagenomes</taxon>
    </lineage>
</organism>
<feature type="transmembrane region" description="Helical" evidence="6">
    <location>
        <begin position="417"/>
        <end position="438"/>
    </location>
</feature>
<feature type="transmembrane region" description="Helical" evidence="6">
    <location>
        <begin position="283"/>
        <end position="309"/>
    </location>
</feature>
<evidence type="ECO:0000256" key="2">
    <source>
        <dbReference type="ARBA" id="ARBA00022475"/>
    </source>
</evidence>
<feature type="transmembrane region" description="Helical" evidence="6">
    <location>
        <begin position="181"/>
        <end position="200"/>
    </location>
</feature>
<dbReference type="AlphaFoldDB" id="A0A3B0R7V0"/>
<keyword evidence="5 6" id="KW-0472">Membrane</keyword>
<evidence type="ECO:0000256" key="3">
    <source>
        <dbReference type="ARBA" id="ARBA00022692"/>
    </source>
</evidence>
<feature type="transmembrane region" description="Helical" evidence="6">
    <location>
        <begin position="206"/>
        <end position="224"/>
    </location>
</feature>
<dbReference type="InterPro" id="IPR002797">
    <property type="entry name" value="Polysacc_synth"/>
</dbReference>
<comment type="subcellular location">
    <subcellularLocation>
        <location evidence="1">Cell membrane</location>
        <topology evidence="1">Multi-pass membrane protein</topology>
    </subcellularLocation>
</comment>
<evidence type="ECO:0000256" key="1">
    <source>
        <dbReference type="ARBA" id="ARBA00004651"/>
    </source>
</evidence>
<dbReference type="EMBL" id="UOEC01000031">
    <property type="protein sequence ID" value="VAV87557.1"/>
    <property type="molecule type" value="Genomic_DNA"/>
</dbReference>
<feature type="transmembrane region" description="Helical" evidence="6">
    <location>
        <begin position="330"/>
        <end position="353"/>
    </location>
</feature>
<accession>A0A3B0R7V0</accession>
<feature type="transmembrane region" description="Helical" evidence="6">
    <location>
        <begin position="245"/>
        <end position="263"/>
    </location>
</feature>
<evidence type="ECO:0000313" key="7">
    <source>
        <dbReference type="EMBL" id="VAV87557.1"/>
    </source>
</evidence>
<feature type="transmembrane region" description="Helical" evidence="6">
    <location>
        <begin position="392"/>
        <end position="411"/>
    </location>
</feature>
<feature type="transmembrane region" description="Helical" evidence="6">
    <location>
        <begin position="359"/>
        <end position="380"/>
    </location>
</feature>
<reference evidence="7" key="1">
    <citation type="submission" date="2018-06" db="EMBL/GenBank/DDBJ databases">
        <authorList>
            <person name="Zhirakovskaya E."/>
        </authorList>
    </citation>
    <scope>NUCLEOTIDE SEQUENCE</scope>
</reference>
<evidence type="ECO:0000256" key="5">
    <source>
        <dbReference type="ARBA" id="ARBA00023136"/>
    </source>
</evidence>
<evidence type="ECO:0000256" key="4">
    <source>
        <dbReference type="ARBA" id="ARBA00022989"/>
    </source>
</evidence>
<feature type="transmembrane region" description="Helical" evidence="6">
    <location>
        <begin position="72"/>
        <end position="94"/>
    </location>
</feature>
<keyword evidence="2" id="KW-1003">Cell membrane</keyword>
<dbReference type="PANTHER" id="PTHR30250">
    <property type="entry name" value="PST FAMILY PREDICTED COLANIC ACID TRANSPORTER"/>
    <property type="match status" value="1"/>
</dbReference>
<keyword evidence="3 6" id="KW-0812">Transmembrane</keyword>
<name>A0A3B0R7V0_9ZZZZ</name>
<gene>
    <name evidence="7" type="ORF">MNBD_ALPHA08-1395</name>
</gene>
<dbReference type="EC" id="2.5.1.3" evidence="7"/>
<proteinExistence type="predicted"/>